<dbReference type="PROSITE" id="PS50943">
    <property type="entry name" value="HTH_CROC1"/>
    <property type="match status" value="1"/>
</dbReference>
<evidence type="ECO:0000313" key="2">
    <source>
        <dbReference type="EMBL" id="AKF92618.1"/>
    </source>
</evidence>
<protein>
    <submittedName>
        <fullName evidence="3">Helix-turn-helix transcriptional regulator</fullName>
    </submittedName>
    <submittedName>
        <fullName evidence="4">XRE family transcriptional regulator</fullName>
    </submittedName>
</protein>
<dbReference type="SUPFAM" id="SSF47413">
    <property type="entry name" value="lambda repressor-like DNA-binding domains"/>
    <property type="match status" value="1"/>
</dbReference>
<reference evidence="2" key="1">
    <citation type="submission" date="2015-03" db="EMBL/GenBank/DDBJ databases">
        <title>MIGS Cultured Bacterial/Archaeal sample from Brevibacillus laterosporus.</title>
        <authorList>
            <person name="Zeng D."/>
            <person name="Zhu L."/>
            <person name="Dong G."/>
            <person name="Ye W."/>
            <person name="Ren D."/>
            <person name="Wu L."/>
            <person name="Xu J."/>
            <person name="Li G."/>
            <person name="Guo L."/>
        </authorList>
    </citation>
    <scope>NUCLEOTIDE SEQUENCE</scope>
    <source>
        <strain evidence="2">B9</strain>
    </source>
</reference>
<proteinExistence type="predicted"/>
<dbReference type="Pfam" id="PF01381">
    <property type="entry name" value="HTH_3"/>
    <property type="match status" value="1"/>
</dbReference>
<gene>
    <name evidence="4" type="ORF">C4A77_12100</name>
    <name evidence="2" type="ORF">EX87_02185</name>
    <name evidence="3" type="ORF">O0554_02500</name>
</gene>
<accession>A0A0F7EE57</accession>
<reference evidence="3" key="3">
    <citation type="submission" date="2022-09" db="EMBL/GenBank/DDBJ databases">
        <title>Genome analysis and characterization of larvicidal activity of Brevibacillus strains.</title>
        <authorList>
            <person name="Patrusheva E.V."/>
            <person name="Izotova A.O."/>
            <person name="Toshchakov S.V."/>
            <person name="Sineoky S.P."/>
        </authorList>
    </citation>
    <scope>NUCLEOTIDE SEQUENCE</scope>
    <source>
        <strain evidence="3">VKPM_B-13247</strain>
    </source>
</reference>
<dbReference type="Proteomes" id="UP001077662">
    <property type="component" value="Unassembled WGS sequence"/>
</dbReference>
<dbReference type="EMBL" id="PRKQ01000013">
    <property type="protein sequence ID" value="PPB02192.1"/>
    <property type="molecule type" value="Genomic_DNA"/>
</dbReference>
<dbReference type="AlphaFoldDB" id="A0A0F7EE57"/>
<reference evidence="4 5" key="2">
    <citation type="submission" date="2018-02" db="EMBL/GenBank/DDBJ databases">
        <title>Comparative analysis of genomes of three Brevibacillus laterosporus strains producers of potent antimicrobials isolated from silage.</title>
        <authorList>
            <person name="Kojic M."/>
            <person name="Miljkovic M."/>
            <person name="Studholme D."/>
            <person name="Filipic B."/>
        </authorList>
    </citation>
    <scope>NUCLEOTIDE SEQUENCE [LARGE SCALE GENOMIC DNA]</scope>
    <source>
        <strain evidence="4 5">BGSP11</strain>
    </source>
</reference>
<dbReference type="InterPro" id="IPR010982">
    <property type="entry name" value="Lambda_DNA-bd_dom_sf"/>
</dbReference>
<dbReference type="EMBL" id="JAPTNE010000003">
    <property type="protein sequence ID" value="MCZ0805792.1"/>
    <property type="molecule type" value="Genomic_DNA"/>
</dbReference>
<feature type="domain" description="HTH cro/C1-type" evidence="1">
    <location>
        <begin position="5"/>
        <end position="59"/>
    </location>
</feature>
<dbReference type="EMBL" id="CP011074">
    <property type="protein sequence ID" value="AKF92618.1"/>
    <property type="molecule type" value="Genomic_DNA"/>
</dbReference>
<sequence>MNCRLKLILVERKIKQREFAKQIGIGEAHFSRIVTGTIIPTLDIAFRIAEALSLKVEDIWESK</sequence>
<dbReference type="Gene3D" id="1.10.260.40">
    <property type="entry name" value="lambda repressor-like DNA-binding domains"/>
    <property type="match status" value="1"/>
</dbReference>
<dbReference type="InterPro" id="IPR001387">
    <property type="entry name" value="Cro/C1-type_HTH"/>
</dbReference>
<evidence type="ECO:0000313" key="5">
    <source>
        <dbReference type="Proteomes" id="UP000239759"/>
    </source>
</evidence>
<dbReference type="SMART" id="SM00530">
    <property type="entry name" value="HTH_XRE"/>
    <property type="match status" value="1"/>
</dbReference>
<name>A0A0F7EE57_BRELA</name>
<evidence type="ECO:0000259" key="1">
    <source>
        <dbReference type="PROSITE" id="PS50943"/>
    </source>
</evidence>
<evidence type="ECO:0000313" key="3">
    <source>
        <dbReference type="EMBL" id="MCZ0805792.1"/>
    </source>
</evidence>
<evidence type="ECO:0000313" key="4">
    <source>
        <dbReference type="EMBL" id="PPB02192.1"/>
    </source>
</evidence>
<dbReference type="Proteomes" id="UP000239759">
    <property type="component" value="Unassembled WGS sequence"/>
</dbReference>
<dbReference type="CDD" id="cd00093">
    <property type="entry name" value="HTH_XRE"/>
    <property type="match status" value="1"/>
</dbReference>
<dbReference type="GO" id="GO:0003677">
    <property type="term" value="F:DNA binding"/>
    <property type="evidence" value="ECO:0007669"/>
    <property type="project" value="InterPro"/>
</dbReference>
<dbReference type="RefSeq" id="WP_031411226.1">
    <property type="nucleotide sequence ID" value="NZ_CP011074.1"/>
</dbReference>
<organism evidence="2">
    <name type="scientific">Brevibacillus laterosporus</name>
    <name type="common">Bacillus laterosporus</name>
    <dbReference type="NCBI Taxonomy" id="1465"/>
    <lineage>
        <taxon>Bacteria</taxon>
        <taxon>Bacillati</taxon>
        <taxon>Bacillota</taxon>
        <taxon>Bacilli</taxon>
        <taxon>Bacillales</taxon>
        <taxon>Paenibacillaceae</taxon>
        <taxon>Brevibacillus</taxon>
    </lineage>
</organism>